<proteinExistence type="predicted"/>
<organism evidence="7 8">
    <name type="scientific">Albidovulum litorale</name>
    <dbReference type="NCBI Taxonomy" id="2984134"/>
    <lineage>
        <taxon>Bacteria</taxon>
        <taxon>Pseudomonadati</taxon>
        <taxon>Pseudomonadota</taxon>
        <taxon>Alphaproteobacteria</taxon>
        <taxon>Rhodobacterales</taxon>
        <taxon>Paracoccaceae</taxon>
        <taxon>Albidovulum</taxon>
    </lineage>
</organism>
<accession>A0ABT2ZIS9</accession>
<dbReference type="Gene3D" id="1.20.1250.20">
    <property type="entry name" value="MFS general substrate transporter like domains"/>
    <property type="match status" value="1"/>
</dbReference>
<dbReference type="RefSeq" id="WP_263738149.1">
    <property type="nucleotide sequence ID" value="NZ_JAOWKZ010000001.1"/>
</dbReference>
<feature type="transmembrane region" description="Helical" evidence="6">
    <location>
        <begin position="375"/>
        <end position="396"/>
    </location>
</feature>
<evidence type="ECO:0000256" key="1">
    <source>
        <dbReference type="ARBA" id="ARBA00004651"/>
    </source>
</evidence>
<feature type="transmembrane region" description="Helical" evidence="6">
    <location>
        <begin position="79"/>
        <end position="97"/>
    </location>
</feature>
<keyword evidence="2" id="KW-1003">Cell membrane</keyword>
<feature type="transmembrane region" description="Helical" evidence="6">
    <location>
        <begin position="316"/>
        <end position="338"/>
    </location>
</feature>
<evidence type="ECO:0000313" key="8">
    <source>
        <dbReference type="Proteomes" id="UP001652564"/>
    </source>
</evidence>
<feature type="transmembrane region" description="Helical" evidence="6">
    <location>
        <begin position="283"/>
        <end position="304"/>
    </location>
</feature>
<protein>
    <submittedName>
        <fullName evidence="7">MFS transporter</fullName>
    </submittedName>
</protein>
<evidence type="ECO:0000256" key="4">
    <source>
        <dbReference type="ARBA" id="ARBA00022989"/>
    </source>
</evidence>
<keyword evidence="8" id="KW-1185">Reference proteome</keyword>
<evidence type="ECO:0000256" key="6">
    <source>
        <dbReference type="SAM" id="Phobius"/>
    </source>
</evidence>
<feature type="transmembrane region" description="Helical" evidence="6">
    <location>
        <begin position="169"/>
        <end position="187"/>
    </location>
</feature>
<evidence type="ECO:0000256" key="5">
    <source>
        <dbReference type="ARBA" id="ARBA00023136"/>
    </source>
</evidence>
<sequence length="413" mass="42974">MDFLAPLAHKGFARLFAAQVTALLGTGLLTIALALLAYDLAGAQGGLVLGFALTLKMVAYVTLAPVANAVLGGLPRRELLVALDVIRAGVALILPFVTEIWQIYALVFVLQAASAAFTPTFQATIPDILPDERTYTRALSLSRLAQDVENIASPALAAVLLMLVASNTLFFGTALGFLGSAALVWWANPPRPAKRAEASTQRRIFTGIETYLATPRLRGLLALTLAAAAGGAMMIVNTAVIVGDLFGRGKADVALAMAVFGAGSALAAIVLPRVLDQLPDRPVMLAGAGGLSAALIFGAIVLALAPAFGPDTWGLYMIWMAASGFLYSAILTPTGRLLRRSAEAPERPALFAAHFALSHGCWLITYPLAGWLGAWAGMTTASVMLGLLAAGAVLAAKSLWPRISATADISEDV</sequence>
<dbReference type="InterPro" id="IPR036259">
    <property type="entry name" value="MFS_trans_sf"/>
</dbReference>
<feature type="transmembrane region" description="Helical" evidence="6">
    <location>
        <begin position="103"/>
        <end position="123"/>
    </location>
</feature>
<dbReference type="PANTHER" id="PTHR23513:SF18">
    <property type="entry name" value="INTEGRAL MEMBRANE PROTEIN"/>
    <property type="match status" value="1"/>
</dbReference>
<comment type="caution">
    <text evidence="7">The sequence shown here is derived from an EMBL/GenBank/DDBJ whole genome shotgun (WGS) entry which is preliminary data.</text>
</comment>
<dbReference type="PANTHER" id="PTHR23513">
    <property type="entry name" value="INTEGRAL MEMBRANE EFFLUX PROTEIN-RELATED"/>
    <property type="match status" value="1"/>
</dbReference>
<evidence type="ECO:0000313" key="7">
    <source>
        <dbReference type="EMBL" id="MCV2870955.1"/>
    </source>
</evidence>
<evidence type="ECO:0000256" key="3">
    <source>
        <dbReference type="ARBA" id="ARBA00022692"/>
    </source>
</evidence>
<keyword evidence="4 6" id="KW-1133">Transmembrane helix</keyword>
<feature type="transmembrane region" description="Helical" evidence="6">
    <location>
        <begin position="220"/>
        <end position="241"/>
    </location>
</feature>
<gene>
    <name evidence="7" type="ORF">OEZ71_01470</name>
</gene>
<feature type="transmembrane region" description="Helical" evidence="6">
    <location>
        <begin position="12"/>
        <end position="38"/>
    </location>
</feature>
<dbReference type="InterPro" id="IPR011701">
    <property type="entry name" value="MFS"/>
</dbReference>
<reference evidence="7 8" key="1">
    <citation type="submission" date="2022-10" db="EMBL/GenBank/DDBJ databases">
        <title>Defluviimonas sp. nov., isolated from ocean surface sediments.</title>
        <authorList>
            <person name="He W."/>
            <person name="Wang L."/>
            <person name="Zhang D.-F."/>
        </authorList>
    </citation>
    <scope>NUCLEOTIDE SEQUENCE [LARGE SCALE GENOMIC DNA]</scope>
    <source>
        <strain evidence="7 8">WL0050</strain>
    </source>
</reference>
<dbReference type="SUPFAM" id="SSF103473">
    <property type="entry name" value="MFS general substrate transporter"/>
    <property type="match status" value="1"/>
</dbReference>
<dbReference type="EMBL" id="JAOWKZ010000001">
    <property type="protein sequence ID" value="MCV2870955.1"/>
    <property type="molecule type" value="Genomic_DNA"/>
</dbReference>
<feature type="transmembrane region" description="Helical" evidence="6">
    <location>
        <begin position="253"/>
        <end position="271"/>
    </location>
</feature>
<feature type="transmembrane region" description="Helical" evidence="6">
    <location>
        <begin position="44"/>
        <end position="67"/>
    </location>
</feature>
<dbReference type="Pfam" id="PF07690">
    <property type="entry name" value="MFS_1"/>
    <property type="match status" value="1"/>
</dbReference>
<keyword evidence="5 6" id="KW-0472">Membrane</keyword>
<dbReference type="Proteomes" id="UP001652564">
    <property type="component" value="Unassembled WGS sequence"/>
</dbReference>
<dbReference type="CDD" id="cd06173">
    <property type="entry name" value="MFS_MefA_like"/>
    <property type="match status" value="1"/>
</dbReference>
<feature type="transmembrane region" description="Helical" evidence="6">
    <location>
        <begin position="350"/>
        <end position="369"/>
    </location>
</feature>
<keyword evidence="3 6" id="KW-0812">Transmembrane</keyword>
<evidence type="ECO:0000256" key="2">
    <source>
        <dbReference type="ARBA" id="ARBA00022475"/>
    </source>
</evidence>
<name>A0ABT2ZIS9_9RHOB</name>
<comment type="subcellular location">
    <subcellularLocation>
        <location evidence="1">Cell membrane</location>
        <topology evidence="1">Multi-pass membrane protein</topology>
    </subcellularLocation>
</comment>